<accession>A0A6G2BPY3</accession>
<dbReference type="RefSeq" id="WP_032419187.1">
    <property type="nucleotide sequence ID" value="NZ_CABFWS010000001.1"/>
</dbReference>
<comment type="caution">
    <text evidence="1">The sequence shown here is derived from an EMBL/GenBank/DDBJ whole genome shotgun (WGS) entry which is preliminary data.</text>
</comment>
<proteinExistence type="predicted"/>
<gene>
    <name evidence="1" type="ORF">GJD85_08055</name>
</gene>
<evidence type="ECO:0000313" key="1">
    <source>
        <dbReference type="EMBL" id="MTF90154.1"/>
    </source>
</evidence>
<protein>
    <submittedName>
        <fullName evidence="1">Uncharacterized protein</fullName>
    </submittedName>
</protein>
<reference evidence="1" key="1">
    <citation type="journal article" date="2019" name="PLoS ONE">
        <title>Whole genome sequencing snapshot of multi-drug resistant Klebsiella pneumoniae strains from hospitals and receiving wastewater treatment plants in Southern Romania.</title>
        <authorList>
            <person name="Paraschiv S."/>
            <person name="Surleac M."/>
            <person name="Czobor Barbu I."/>
            <person name="Popa L.I."/>
            <person name="Gheorghe I."/>
            <person name="Otelea D."/>
            <person name="Chifiriuc M.C."/>
        </authorList>
    </citation>
    <scope>NUCLEOTIDE SEQUENCE</scope>
    <source>
        <strain evidence="1">RADAR41</strain>
    </source>
</reference>
<sequence>MLDNAIISEFVLNDNIPQYLNQTWTGEQITRVVGTQYFSITFKATMNKQFRAEIANFYAQYAQGKPFDMSLGWWGKYTGNQNAGVQTTAARTAGATSIAVNSNSLEVGSIIQFNGHKKLYRVIANSGTTMTIFPGLIKNIQLGEVIKYDNLSGSFVLTPQNAVYSFPSTNLIEVTIQATESIRG</sequence>
<dbReference type="EMBL" id="WMIM01000004">
    <property type="protein sequence ID" value="MTF90154.1"/>
    <property type="molecule type" value="Genomic_DNA"/>
</dbReference>
<dbReference type="AlphaFoldDB" id="A0A6G2BPY3"/>
<name>A0A6G2BPY3_KLEPN</name>
<organism evidence="1">
    <name type="scientific">Klebsiella pneumoniae</name>
    <dbReference type="NCBI Taxonomy" id="573"/>
    <lineage>
        <taxon>Bacteria</taxon>
        <taxon>Pseudomonadati</taxon>
        <taxon>Pseudomonadota</taxon>
        <taxon>Gammaproteobacteria</taxon>
        <taxon>Enterobacterales</taxon>
        <taxon>Enterobacteriaceae</taxon>
        <taxon>Klebsiella/Raoultella group</taxon>
        <taxon>Klebsiella</taxon>
        <taxon>Klebsiella pneumoniae complex</taxon>
    </lineage>
</organism>